<feature type="compositionally biased region" description="Polar residues" evidence="1">
    <location>
        <begin position="1"/>
        <end position="15"/>
    </location>
</feature>
<feature type="region of interest" description="Disordered" evidence="1">
    <location>
        <begin position="1"/>
        <end position="55"/>
    </location>
</feature>
<gene>
    <name evidence="2" type="ORF">RBSH_01987</name>
</gene>
<reference evidence="2 3" key="1">
    <citation type="journal article" date="2013" name="Mar. Genomics">
        <title>Expression of sulfatases in Rhodopirellula baltica and the diversity of sulfatases in the genus Rhodopirellula.</title>
        <authorList>
            <person name="Wegner C.E."/>
            <person name="Richter-Heitmann T."/>
            <person name="Klindworth A."/>
            <person name="Klockow C."/>
            <person name="Richter M."/>
            <person name="Achstetter T."/>
            <person name="Glockner F.O."/>
            <person name="Harder J."/>
        </authorList>
    </citation>
    <scope>NUCLEOTIDE SEQUENCE [LARGE SCALE GENOMIC DNA]</scope>
    <source>
        <strain evidence="2 3">SH28</strain>
    </source>
</reference>
<evidence type="ECO:0000256" key="1">
    <source>
        <dbReference type="SAM" id="MobiDB-lite"/>
    </source>
</evidence>
<dbReference type="PATRIC" id="fig|993517.3.peg.2153"/>
<evidence type="ECO:0000313" key="2">
    <source>
        <dbReference type="EMBL" id="EKK02691.1"/>
    </source>
</evidence>
<dbReference type="EMBL" id="AMCW01000050">
    <property type="protein sequence ID" value="EKK02691.1"/>
    <property type="molecule type" value="Genomic_DNA"/>
</dbReference>
<protein>
    <submittedName>
        <fullName evidence="2">Uncharacterized protein</fullName>
    </submittedName>
</protein>
<sequence length="71" mass="7590">MQLQSGVTGDCQSKAKSTKGVGETNPGADAQVRGPTSIFLPTKCDPPKQRKQNMDVRCHSNVVEQSTNSSQ</sequence>
<accession>K5EA44</accession>
<evidence type="ECO:0000313" key="3">
    <source>
        <dbReference type="Proteomes" id="UP000007993"/>
    </source>
</evidence>
<organism evidence="2 3">
    <name type="scientific">Rhodopirellula baltica SH28</name>
    <dbReference type="NCBI Taxonomy" id="993517"/>
    <lineage>
        <taxon>Bacteria</taxon>
        <taxon>Pseudomonadati</taxon>
        <taxon>Planctomycetota</taxon>
        <taxon>Planctomycetia</taxon>
        <taxon>Pirellulales</taxon>
        <taxon>Pirellulaceae</taxon>
        <taxon>Rhodopirellula</taxon>
    </lineage>
</organism>
<dbReference type="Proteomes" id="UP000007993">
    <property type="component" value="Unassembled WGS sequence"/>
</dbReference>
<comment type="caution">
    <text evidence="2">The sequence shown here is derived from an EMBL/GenBank/DDBJ whole genome shotgun (WGS) entry which is preliminary data.</text>
</comment>
<feature type="compositionally biased region" description="Basic and acidic residues" evidence="1">
    <location>
        <begin position="45"/>
        <end position="55"/>
    </location>
</feature>
<proteinExistence type="predicted"/>
<name>K5EA44_RHOBT</name>
<dbReference type="AlphaFoldDB" id="K5EA44"/>